<organism evidence="1 2">
    <name type="scientific">Photobacterium halotolerans</name>
    <dbReference type="NCBI Taxonomy" id="265726"/>
    <lineage>
        <taxon>Bacteria</taxon>
        <taxon>Pseudomonadati</taxon>
        <taxon>Pseudomonadota</taxon>
        <taxon>Gammaproteobacteria</taxon>
        <taxon>Vibrionales</taxon>
        <taxon>Vibrionaceae</taxon>
        <taxon>Photobacterium</taxon>
    </lineage>
</organism>
<protein>
    <submittedName>
        <fullName evidence="1">Uncharacterized protein</fullName>
    </submittedName>
</protein>
<comment type="caution">
    <text evidence="1">The sequence shown here is derived from an EMBL/GenBank/DDBJ whole genome shotgun (WGS) entry which is preliminary data.</text>
</comment>
<accession>A0A7X4WC49</accession>
<reference evidence="1 2" key="1">
    <citation type="submission" date="2017-05" db="EMBL/GenBank/DDBJ databases">
        <title>High clonality and local adaptation shapes Vibrionaceae linages within an endangered oasis.</title>
        <authorList>
            <person name="Vazquez-Rosas-Landa M."/>
        </authorList>
    </citation>
    <scope>NUCLEOTIDE SEQUENCE [LARGE SCALE GENOMIC DNA]</scope>
    <source>
        <strain evidence="1 2">P46_P4S1P180</strain>
    </source>
</reference>
<sequence>MSSEEALPKPSQITREQAKLIKNRLGEGVLPQTLKGLLYKLENFYDYLEIVHKNFKKPMIRKLDFPRSPRRKVTNKNLMPDDSYPVYLSYLYGVAEWIWYMNHHHPKRGEFIHSGNTLDQTINTSDSGFIPIFRFNNKYYPIMEIPKKISPAYYPRVTRESQLKAHTFLPHYIHLSIVIAETGIRLIAARWLNEDTYDRAVNRSLFNEHSYMTTKLWVNSDKSHDAWEADVSESVIGILDRQSKWKKKFLNGKDIPIYYDGHVHSQFEMIRPLFAQLNNNSRVTDSYATVSDGTYRSVFKNILLHFSYIYSQLDVMELTPIDIDHDLDLAENLARLKEMKGENRIEITPHSMRSQVVSDKITILPPYIIKRSTGHISDAHVIYYAQISSKYIETQRAAQDQEFRDFIAPMIINTRDEQSAIRRAFGIDSDAAMSDFGAIVFAEHNSQKTRNGMKFVKDMLKELEDKPEGTFSIMDVLAFNSTHICPFNNNCPTDIKTDSILGLTPCGGCPYSIKTVDHLPAISAHIRAITDKAADYEITINEAKANGEDMSAYMNEVALRKFYTQELSAWAITATCLDSMARELSQKDKWLVSKPEFIEKKFHKLTTSNELTYTLVQIEEAINGQEFMTPQLKAKVNLFRNKVLAATGQFNALLQSVPTGRTLLSDFKGIIKNVCNLSGITVDELPQKLEGIQMDAQKALGNALNFTLPNSKSNNNA</sequence>
<dbReference type="AlphaFoldDB" id="A0A7X4WC49"/>
<dbReference type="EMBL" id="WXWW01000161">
    <property type="protein sequence ID" value="NAW65677.1"/>
    <property type="molecule type" value="Genomic_DNA"/>
</dbReference>
<proteinExistence type="predicted"/>
<dbReference type="Proteomes" id="UP000465712">
    <property type="component" value="Unassembled WGS sequence"/>
</dbReference>
<gene>
    <name evidence="1" type="ORF">CAG72_10655</name>
</gene>
<name>A0A7X4WC49_9GAMM</name>
<evidence type="ECO:0000313" key="1">
    <source>
        <dbReference type="EMBL" id="NAW65677.1"/>
    </source>
</evidence>
<evidence type="ECO:0000313" key="2">
    <source>
        <dbReference type="Proteomes" id="UP000465712"/>
    </source>
</evidence>